<comment type="caution">
    <text evidence="1">The sequence shown here is derived from an EMBL/GenBank/DDBJ whole genome shotgun (WGS) entry which is preliminary data.</text>
</comment>
<accession>M0A2A2</accession>
<dbReference type="AlphaFoldDB" id="M0A2A2"/>
<organism evidence="1 2">
    <name type="scientific">Natrialba taiwanensis DSM 12281</name>
    <dbReference type="NCBI Taxonomy" id="1230458"/>
    <lineage>
        <taxon>Archaea</taxon>
        <taxon>Methanobacteriati</taxon>
        <taxon>Methanobacteriota</taxon>
        <taxon>Stenosarchaea group</taxon>
        <taxon>Halobacteria</taxon>
        <taxon>Halobacteriales</taxon>
        <taxon>Natrialbaceae</taxon>
        <taxon>Natrialba</taxon>
    </lineage>
</organism>
<gene>
    <name evidence="1" type="ORF">C484_10586</name>
</gene>
<dbReference type="STRING" id="1230458.C484_10586"/>
<sequence length="123" mass="12080">MAKPAGHAVYDGRTVSFPTDGSVASGEIVALDGSGQASSMAGDGSSNAIGIVSDKANPDAEAGDNIPVHVTGVVIGEVPSGTAAGETVANGKYDTFSDEGGQFKQHDTSSVSLDAGYAAVHLG</sequence>
<dbReference type="EMBL" id="AOIL01000037">
    <property type="protein sequence ID" value="ELY91468.1"/>
    <property type="molecule type" value="Genomic_DNA"/>
</dbReference>
<evidence type="ECO:0000313" key="2">
    <source>
        <dbReference type="Proteomes" id="UP000011648"/>
    </source>
</evidence>
<reference evidence="1 2" key="1">
    <citation type="journal article" date="2014" name="PLoS Genet.">
        <title>Phylogenetically driven sequencing of extremely halophilic archaea reveals strategies for static and dynamic osmo-response.</title>
        <authorList>
            <person name="Becker E.A."/>
            <person name="Seitzer P.M."/>
            <person name="Tritt A."/>
            <person name="Larsen D."/>
            <person name="Krusor M."/>
            <person name="Yao A.I."/>
            <person name="Wu D."/>
            <person name="Madern D."/>
            <person name="Eisen J.A."/>
            <person name="Darling A.E."/>
            <person name="Facciotti M.T."/>
        </authorList>
    </citation>
    <scope>NUCLEOTIDE SEQUENCE [LARGE SCALE GENOMIC DNA]</scope>
    <source>
        <strain evidence="1 2">DSM 12281</strain>
    </source>
</reference>
<evidence type="ECO:0000313" key="1">
    <source>
        <dbReference type="EMBL" id="ELY91468.1"/>
    </source>
</evidence>
<dbReference type="InterPro" id="IPR011231">
    <property type="entry name" value="Phage_VT1-Sakai_H0018"/>
</dbReference>
<name>M0A2A2_9EURY</name>
<keyword evidence="2" id="KW-1185">Reference proteome</keyword>
<dbReference type="RefSeq" id="WP_006825870.1">
    <property type="nucleotide sequence ID" value="NZ_AOIL01000037.1"/>
</dbReference>
<dbReference type="Pfam" id="PF09956">
    <property type="entry name" value="Phage_cement_2"/>
    <property type="match status" value="1"/>
</dbReference>
<protein>
    <submittedName>
        <fullName evidence="1">Uncharacterized protein</fullName>
    </submittedName>
</protein>
<dbReference type="PATRIC" id="fig|1230458.4.peg.2131"/>
<dbReference type="Proteomes" id="UP000011648">
    <property type="component" value="Unassembled WGS sequence"/>
</dbReference>
<proteinExistence type="predicted"/>